<evidence type="ECO:0000313" key="2">
    <source>
        <dbReference type="EMBL" id="GAA4677058.1"/>
    </source>
</evidence>
<evidence type="ECO:0000313" key="3">
    <source>
        <dbReference type="Proteomes" id="UP001500621"/>
    </source>
</evidence>
<feature type="transmembrane region" description="Helical" evidence="1">
    <location>
        <begin position="33"/>
        <end position="52"/>
    </location>
</feature>
<protein>
    <recommendedName>
        <fullName evidence="4">DUF2530 domain-containing protein</fullName>
    </recommendedName>
</protein>
<dbReference type="Proteomes" id="UP001500621">
    <property type="component" value="Unassembled WGS sequence"/>
</dbReference>
<evidence type="ECO:0000256" key="1">
    <source>
        <dbReference type="SAM" id="Phobius"/>
    </source>
</evidence>
<dbReference type="RefSeq" id="WP_345263816.1">
    <property type="nucleotide sequence ID" value="NZ_BAABIM010000001.1"/>
</dbReference>
<feature type="transmembrane region" description="Helical" evidence="1">
    <location>
        <begin position="7"/>
        <end position="27"/>
    </location>
</feature>
<accession>A0ABP8W096</accession>
<keyword evidence="1" id="KW-0812">Transmembrane</keyword>
<reference evidence="3" key="1">
    <citation type="journal article" date="2019" name="Int. J. Syst. Evol. Microbiol.">
        <title>The Global Catalogue of Microorganisms (GCM) 10K type strain sequencing project: providing services to taxonomists for standard genome sequencing and annotation.</title>
        <authorList>
            <consortium name="The Broad Institute Genomics Platform"/>
            <consortium name="The Broad Institute Genome Sequencing Center for Infectious Disease"/>
            <person name="Wu L."/>
            <person name="Ma J."/>
        </authorList>
    </citation>
    <scope>NUCLEOTIDE SEQUENCE [LARGE SCALE GENOMIC DNA]</scope>
    <source>
        <strain evidence="3">JCM 18127</strain>
    </source>
</reference>
<comment type="caution">
    <text evidence="2">The sequence shown here is derived from an EMBL/GenBank/DDBJ whole genome shotgun (WGS) entry which is preliminary data.</text>
</comment>
<dbReference type="EMBL" id="BAABIM010000001">
    <property type="protein sequence ID" value="GAA4677058.1"/>
    <property type="molecule type" value="Genomic_DNA"/>
</dbReference>
<proteinExistence type="predicted"/>
<dbReference type="PROSITE" id="PS51257">
    <property type="entry name" value="PROKAR_LIPOPROTEIN"/>
    <property type="match status" value="1"/>
</dbReference>
<organism evidence="2 3">
    <name type="scientific">Nocardioides nanhaiensis</name>
    <dbReference type="NCBI Taxonomy" id="1476871"/>
    <lineage>
        <taxon>Bacteria</taxon>
        <taxon>Bacillati</taxon>
        <taxon>Actinomycetota</taxon>
        <taxon>Actinomycetes</taxon>
        <taxon>Propionibacteriales</taxon>
        <taxon>Nocardioidaceae</taxon>
        <taxon>Nocardioides</taxon>
    </lineage>
</organism>
<keyword evidence="3" id="KW-1185">Reference proteome</keyword>
<keyword evidence="1" id="KW-0472">Membrane</keyword>
<keyword evidence="1" id="KW-1133">Transmembrane helix</keyword>
<evidence type="ECO:0008006" key="4">
    <source>
        <dbReference type="Google" id="ProtNLM"/>
    </source>
</evidence>
<name>A0ABP8W096_9ACTN</name>
<gene>
    <name evidence="2" type="ORF">GCM10023226_12890</name>
</gene>
<sequence length="63" mass="6760">MRPHPVPVVMAVVFGTVLFLTSCGVVLTAFYVAGWMGLVALSAAVGGALWVAREWHLFASSRR</sequence>